<keyword evidence="8" id="KW-0408">Iron</keyword>
<evidence type="ECO:0000256" key="10">
    <source>
        <dbReference type="ARBA" id="ARBA00023239"/>
    </source>
</evidence>
<dbReference type="GO" id="GO:0008198">
    <property type="term" value="F:ferrous iron binding"/>
    <property type="evidence" value="ECO:0007669"/>
    <property type="project" value="TreeGrafter"/>
</dbReference>
<dbReference type="GO" id="GO:0008927">
    <property type="term" value="F:mannonate dehydratase activity"/>
    <property type="evidence" value="ECO:0007669"/>
    <property type="project" value="UniProtKB-EC"/>
</dbReference>
<evidence type="ECO:0000256" key="2">
    <source>
        <dbReference type="ARBA" id="ARBA00001936"/>
    </source>
</evidence>
<comment type="similarity">
    <text evidence="6">Belongs to the mannonate dehydratase family.</text>
</comment>
<name>A0A382I896_9ZZZZ</name>
<dbReference type="AlphaFoldDB" id="A0A382I896"/>
<dbReference type="PANTHER" id="PTHR30387">
    <property type="entry name" value="MANNONATE DEHYDRATASE"/>
    <property type="match status" value="1"/>
</dbReference>
<comment type="pathway">
    <text evidence="5">Carbohydrate metabolism; pentose and glucuronate interconversion.</text>
</comment>
<comment type="cofactor">
    <cofactor evidence="2">
        <name>Mn(2+)</name>
        <dbReference type="ChEBI" id="CHEBI:29035"/>
    </cofactor>
</comment>
<proteinExistence type="inferred from homology"/>
<organism evidence="11">
    <name type="scientific">marine metagenome</name>
    <dbReference type="NCBI Taxonomy" id="408172"/>
    <lineage>
        <taxon>unclassified sequences</taxon>
        <taxon>metagenomes</taxon>
        <taxon>ecological metagenomes</taxon>
    </lineage>
</organism>
<dbReference type="Pfam" id="PF03786">
    <property type="entry name" value="UxuA"/>
    <property type="match status" value="2"/>
</dbReference>
<accession>A0A382I896</accession>
<evidence type="ECO:0000256" key="1">
    <source>
        <dbReference type="ARBA" id="ARBA00001794"/>
    </source>
</evidence>
<dbReference type="SUPFAM" id="SSF51658">
    <property type="entry name" value="Xylose isomerase-like"/>
    <property type="match status" value="1"/>
</dbReference>
<keyword evidence="9" id="KW-0464">Manganese</keyword>
<dbReference type="Gene3D" id="3.20.20.150">
    <property type="entry name" value="Divalent-metal-dependent TIM barrel enzymes"/>
    <property type="match status" value="1"/>
</dbReference>
<evidence type="ECO:0000256" key="3">
    <source>
        <dbReference type="ARBA" id="ARBA00001954"/>
    </source>
</evidence>
<evidence type="ECO:0000256" key="6">
    <source>
        <dbReference type="ARBA" id="ARBA00007389"/>
    </source>
</evidence>
<comment type="cofactor">
    <cofactor evidence="3">
        <name>Fe(2+)</name>
        <dbReference type="ChEBI" id="CHEBI:29033"/>
    </cofactor>
</comment>
<dbReference type="InterPro" id="IPR004628">
    <property type="entry name" value="Man_deHydtase"/>
</dbReference>
<dbReference type="EMBL" id="UINC01065611">
    <property type="protein sequence ID" value="SVB95459.1"/>
    <property type="molecule type" value="Genomic_DNA"/>
</dbReference>
<comment type="catalytic activity">
    <reaction evidence="1">
        <text>D-mannonate = 2-dehydro-3-deoxy-D-gluconate + H2O</text>
        <dbReference type="Rhea" id="RHEA:20097"/>
        <dbReference type="ChEBI" id="CHEBI:15377"/>
        <dbReference type="ChEBI" id="CHEBI:17767"/>
        <dbReference type="ChEBI" id="CHEBI:57990"/>
        <dbReference type="EC" id="4.2.1.8"/>
    </reaction>
</comment>
<comment type="function">
    <text evidence="4">Catalyzes the dehydration of D-mannonate.</text>
</comment>
<gene>
    <name evidence="11" type="ORF">METZ01_LOCUS248313</name>
</gene>
<dbReference type="GO" id="GO:0030145">
    <property type="term" value="F:manganese ion binding"/>
    <property type="evidence" value="ECO:0007669"/>
    <property type="project" value="TreeGrafter"/>
</dbReference>
<evidence type="ECO:0000256" key="5">
    <source>
        <dbReference type="ARBA" id="ARBA00004892"/>
    </source>
</evidence>
<evidence type="ECO:0000256" key="7">
    <source>
        <dbReference type="ARBA" id="ARBA00012927"/>
    </source>
</evidence>
<keyword evidence="10" id="KW-0456">Lyase</keyword>
<feature type="non-terminal residue" evidence="11">
    <location>
        <position position="232"/>
    </location>
</feature>
<protein>
    <recommendedName>
        <fullName evidence="7">mannonate dehydratase</fullName>
        <ecNumber evidence="7">4.2.1.8</ecNumber>
    </recommendedName>
</protein>
<evidence type="ECO:0000313" key="11">
    <source>
        <dbReference type="EMBL" id="SVB95459.1"/>
    </source>
</evidence>
<dbReference type="GO" id="GO:0042840">
    <property type="term" value="P:D-glucuronate catabolic process"/>
    <property type="evidence" value="ECO:0007669"/>
    <property type="project" value="TreeGrafter"/>
</dbReference>
<dbReference type="PANTHER" id="PTHR30387:SF2">
    <property type="entry name" value="MANNONATE DEHYDRATASE"/>
    <property type="match status" value="1"/>
</dbReference>
<dbReference type="InterPro" id="IPR036237">
    <property type="entry name" value="Xyl_isomerase-like_sf"/>
</dbReference>
<sequence>MSLPMRVGLGQFNELTDEMCQFIKQMGCDDFLMNTPRLPGDTGCWQVEDLAALKAKADEYDLRLMALENVPIPFYLDIMLGGDRRQAQLDNMVQTVRNMGTVGIPILGYHWIPASVWRTPEPERLRGGARATRFHEAEHAEASLSFDRQYPAGEMWDNYCWYLDRILPVAEEAGVRLALHPDDPPVPVLGGVSRIFGSLEGFRRAMDRYDSPNHGLDFCMGCWSEMGGHENV</sequence>
<evidence type="ECO:0000256" key="9">
    <source>
        <dbReference type="ARBA" id="ARBA00023211"/>
    </source>
</evidence>
<evidence type="ECO:0000256" key="4">
    <source>
        <dbReference type="ARBA" id="ARBA00002713"/>
    </source>
</evidence>
<reference evidence="11" key="1">
    <citation type="submission" date="2018-05" db="EMBL/GenBank/DDBJ databases">
        <authorList>
            <person name="Lanie J.A."/>
            <person name="Ng W.-L."/>
            <person name="Kazmierczak K.M."/>
            <person name="Andrzejewski T.M."/>
            <person name="Davidsen T.M."/>
            <person name="Wayne K.J."/>
            <person name="Tettelin H."/>
            <person name="Glass J.I."/>
            <person name="Rusch D."/>
            <person name="Podicherti R."/>
            <person name="Tsui H.-C.T."/>
            <person name="Winkler M.E."/>
        </authorList>
    </citation>
    <scope>NUCLEOTIDE SEQUENCE</scope>
</reference>
<evidence type="ECO:0000256" key="8">
    <source>
        <dbReference type="ARBA" id="ARBA00023004"/>
    </source>
</evidence>
<dbReference type="EC" id="4.2.1.8" evidence="7"/>